<keyword evidence="5" id="KW-0540">Nuclease</keyword>
<dbReference type="Gene3D" id="2.40.50.640">
    <property type="match status" value="1"/>
</dbReference>
<dbReference type="NCBIfam" id="TIGR02062">
    <property type="entry name" value="RNase_B"/>
    <property type="match status" value="1"/>
</dbReference>
<keyword evidence="8" id="KW-0694">RNA-binding</keyword>
<dbReference type="Pfam" id="PF00575">
    <property type="entry name" value="S1"/>
    <property type="match status" value="1"/>
</dbReference>
<dbReference type="Gene3D" id="2.40.50.140">
    <property type="entry name" value="Nucleic acid-binding proteins"/>
    <property type="match status" value="2"/>
</dbReference>
<dbReference type="EMBL" id="FNYH01000017">
    <property type="protein sequence ID" value="SEI91230.1"/>
    <property type="molecule type" value="Genomic_DNA"/>
</dbReference>
<comment type="subcellular location">
    <subcellularLocation>
        <location evidence="2">Cytoplasm</location>
    </subcellularLocation>
</comment>
<dbReference type="Pfam" id="PF17876">
    <property type="entry name" value="CSD2"/>
    <property type="match status" value="1"/>
</dbReference>
<evidence type="ECO:0000259" key="11">
    <source>
        <dbReference type="SMART" id="SM00955"/>
    </source>
</evidence>
<dbReference type="GO" id="GO:0005829">
    <property type="term" value="C:cytosol"/>
    <property type="evidence" value="ECO:0007669"/>
    <property type="project" value="UniProtKB-ARBA"/>
</dbReference>
<evidence type="ECO:0000256" key="8">
    <source>
        <dbReference type="ARBA" id="ARBA00022884"/>
    </source>
</evidence>
<keyword evidence="6" id="KW-0378">Hydrolase</keyword>
<dbReference type="GO" id="GO:0003723">
    <property type="term" value="F:RNA binding"/>
    <property type="evidence" value="ECO:0007669"/>
    <property type="project" value="UniProtKB-KW"/>
</dbReference>
<evidence type="ECO:0000256" key="6">
    <source>
        <dbReference type="ARBA" id="ARBA00022801"/>
    </source>
</evidence>
<dbReference type="PANTHER" id="PTHR23355:SF37">
    <property type="entry name" value="EXORIBONUCLEASE 2"/>
    <property type="match status" value="1"/>
</dbReference>
<dbReference type="Proteomes" id="UP000242999">
    <property type="component" value="Unassembled WGS sequence"/>
</dbReference>
<dbReference type="InterPro" id="IPR012340">
    <property type="entry name" value="NA-bd_OB-fold"/>
</dbReference>
<feature type="domain" description="Cold-shock" evidence="10">
    <location>
        <begin position="41"/>
        <end position="97"/>
    </location>
</feature>
<keyword evidence="7" id="KW-0269">Exonuclease</keyword>
<evidence type="ECO:0000256" key="3">
    <source>
        <dbReference type="ARBA" id="ARBA00009925"/>
    </source>
</evidence>
<dbReference type="SMART" id="SM00357">
    <property type="entry name" value="CSP"/>
    <property type="match status" value="1"/>
</dbReference>
<reference evidence="13" key="1">
    <citation type="submission" date="2016-10" db="EMBL/GenBank/DDBJ databases">
        <authorList>
            <person name="Varghese N."/>
            <person name="Submissions S."/>
        </authorList>
    </citation>
    <scope>NUCLEOTIDE SEQUENCE [LARGE SCALE GENOMIC DNA]</scope>
    <source>
        <strain evidence="13">DSM 7165</strain>
    </source>
</reference>
<dbReference type="InterPro" id="IPR011804">
    <property type="entry name" value="RNase_II"/>
</dbReference>
<dbReference type="AlphaFoldDB" id="A0A1H6USG6"/>
<evidence type="ECO:0000256" key="5">
    <source>
        <dbReference type="ARBA" id="ARBA00022722"/>
    </source>
</evidence>
<dbReference type="EC" id="3.1.13.1" evidence="9"/>
<keyword evidence="13" id="KW-1185">Reference proteome</keyword>
<name>A0A1H6USG6_9GAMM</name>
<accession>A0A1H6USG6</accession>
<protein>
    <recommendedName>
        <fullName evidence="9">Exoribonuclease II</fullName>
        <ecNumber evidence="9">3.1.13.1</ecNumber>
    </recommendedName>
</protein>
<dbReference type="InterPro" id="IPR001900">
    <property type="entry name" value="RNase_II/R"/>
</dbReference>
<sequence>MLYPEHAYLPLLWMLREFMLQNNALLQKLKQNLRDTTPSVEGLVKGTDKSFGFLEVDASTSYFIPPPQMRRVMHGDKVRAYVRTENGRDSVEPFELVAPALERFIARVQKREGKLAVVPDHHAIRTQVSCRIAAEAKCQQADLQEGDWVVARLLSHPLPEKKNFFFGEVVQKIASAEDPFAPWSVILARHQLPHQAPDLQDLPLPSLEELAVGRTDLIHLPFVTIDSASTLDMDDALYIEAKADGGWKLQVAIADPTAYIPYGTPLDQEAQQRCFSLYLPAREIPMLPEALSHDLCSLRAQQVRPALVCQLELNTQGAIEQHTFQLALVQSQAKLAYDQVSDWLENTGSWQPETPELAALLHTLNDFAQARLQWRTHNALVYPDRPDYRFVLDPQGQVTEIKAEYRRQANRLVEEAMIAANQCAASTLAAAQSTGVFNTHTGFAEEQLQQAKTLLVAHGLYDAQMPAETLNTLEGFLQVRRALAQHPQGVWLEQRLRKLQNYAEIRAQADTHLSMGLPAYATWTSPIRKYGDMLNHRLLKQSLGLAESDLVIDEALLAQLNERRRLNAMAERDVRDWLYARYLSQPEQLACKRPAEILDISRGGLRVRLQDIGATAFMPASLIHPNRDEIVANLEEGTLLVQGQVQYRLGDTLEVQLQEVREETRSIIARPFA</sequence>
<dbReference type="Pfam" id="PF08206">
    <property type="entry name" value="OB_RNB"/>
    <property type="match status" value="1"/>
</dbReference>
<dbReference type="NCBIfam" id="NF003455">
    <property type="entry name" value="PRK05054.1"/>
    <property type="match status" value="1"/>
</dbReference>
<dbReference type="NCBIfam" id="TIGR00358">
    <property type="entry name" value="3_prime_RNase"/>
    <property type="match status" value="1"/>
</dbReference>
<feature type="domain" description="RNB" evidence="11">
    <location>
        <begin position="214"/>
        <end position="545"/>
    </location>
</feature>
<evidence type="ECO:0000256" key="1">
    <source>
        <dbReference type="ARBA" id="ARBA00001849"/>
    </source>
</evidence>
<dbReference type="InterPro" id="IPR013223">
    <property type="entry name" value="RNase_B_OB_dom"/>
</dbReference>
<dbReference type="InterPro" id="IPR040476">
    <property type="entry name" value="CSD2"/>
</dbReference>
<evidence type="ECO:0000256" key="4">
    <source>
        <dbReference type="ARBA" id="ARBA00022490"/>
    </source>
</evidence>
<organism evidence="12 13">
    <name type="scientific">Allopseudospirillum japonicum</name>
    <dbReference type="NCBI Taxonomy" id="64971"/>
    <lineage>
        <taxon>Bacteria</taxon>
        <taxon>Pseudomonadati</taxon>
        <taxon>Pseudomonadota</taxon>
        <taxon>Gammaproteobacteria</taxon>
        <taxon>Oceanospirillales</taxon>
        <taxon>Oceanospirillaceae</taxon>
        <taxon>Allopseudospirillum</taxon>
    </lineage>
</organism>
<evidence type="ECO:0000256" key="2">
    <source>
        <dbReference type="ARBA" id="ARBA00004496"/>
    </source>
</evidence>
<dbReference type="PANTHER" id="PTHR23355">
    <property type="entry name" value="RIBONUCLEASE"/>
    <property type="match status" value="1"/>
</dbReference>
<dbReference type="InterPro" id="IPR011129">
    <property type="entry name" value="CSD"/>
</dbReference>
<evidence type="ECO:0000256" key="7">
    <source>
        <dbReference type="ARBA" id="ARBA00022839"/>
    </source>
</evidence>
<dbReference type="SUPFAM" id="SSF50249">
    <property type="entry name" value="Nucleic acid-binding proteins"/>
    <property type="match status" value="4"/>
</dbReference>
<dbReference type="GO" id="GO:0008859">
    <property type="term" value="F:exoribonuclease II activity"/>
    <property type="evidence" value="ECO:0007669"/>
    <property type="project" value="UniProtKB-UniRule"/>
</dbReference>
<dbReference type="InterPro" id="IPR004476">
    <property type="entry name" value="RNase_II/RNase_R"/>
</dbReference>
<evidence type="ECO:0000313" key="12">
    <source>
        <dbReference type="EMBL" id="SEI91230.1"/>
    </source>
</evidence>
<dbReference type="GO" id="GO:0006402">
    <property type="term" value="P:mRNA catabolic process"/>
    <property type="evidence" value="ECO:0007669"/>
    <property type="project" value="TreeGrafter"/>
</dbReference>
<dbReference type="SMART" id="SM00955">
    <property type="entry name" value="RNB"/>
    <property type="match status" value="1"/>
</dbReference>
<dbReference type="STRING" id="64971.SAMN05421831_11728"/>
<comment type="similarity">
    <text evidence="3">Belongs to the RNR ribonuclease family. RNase II subfamily.</text>
</comment>
<keyword evidence="4" id="KW-0963">Cytoplasm</keyword>
<dbReference type="InterPro" id="IPR003029">
    <property type="entry name" value="S1_domain"/>
</dbReference>
<proteinExistence type="inferred from homology"/>
<comment type="catalytic activity">
    <reaction evidence="1">
        <text>Exonucleolytic cleavage in the 3'- to 5'-direction to yield nucleoside 5'-phosphates.</text>
        <dbReference type="EC" id="3.1.13.1"/>
    </reaction>
</comment>
<gene>
    <name evidence="12" type="ORF">SAMN05421831_11728</name>
</gene>
<evidence type="ECO:0000259" key="10">
    <source>
        <dbReference type="SMART" id="SM00357"/>
    </source>
</evidence>
<evidence type="ECO:0000313" key="13">
    <source>
        <dbReference type="Proteomes" id="UP000242999"/>
    </source>
</evidence>
<dbReference type="InterPro" id="IPR050180">
    <property type="entry name" value="RNR_Ribonuclease"/>
</dbReference>
<dbReference type="Pfam" id="PF00773">
    <property type="entry name" value="RNB"/>
    <property type="match status" value="1"/>
</dbReference>
<evidence type="ECO:0000256" key="9">
    <source>
        <dbReference type="NCBIfam" id="TIGR02062"/>
    </source>
</evidence>